<reference evidence="1" key="1">
    <citation type="submission" date="2021-06" db="EMBL/GenBank/DDBJ databases">
        <authorList>
            <person name="Hodson N. C."/>
            <person name="Mongue J. A."/>
            <person name="Jaron S. K."/>
        </authorList>
    </citation>
    <scope>NUCLEOTIDE SEQUENCE</scope>
</reference>
<comment type="caution">
    <text evidence="1">The sequence shown here is derived from an EMBL/GenBank/DDBJ whole genome shotgun (WGS) entry which is preliminary data.</text>
</comment>
<dbReference type="EMBL" id="CAJVCH010535596">
    <property type="protein sequence ID" value="CAG7825260.1"/>
    <property type="molecule type" value="Genomic_DNA"/>
</dbReference>
<protein>
    <submittedName>
        <fullName evidence="1">Uncharacterized protein</fullName>
    </submittedName>
</protein>
<sequence>MSVLGRIQVPWITMFLRFLHCALFSMWTGLDVNCSCGWLKGYLLTQNTIRNSVSTCVCICWIAVHLEIIYRLSVSVTLAGSDGVFCQQYGIYRLEL</sequence>
<accession>A0A8J2LMW3</accession>
<name>A0A8J2LMW3_9HEXA</name>
<evidence type="ECO:0000313" key="2">
    <source>
        <dbReference type="Proteomes" id="UP000708208"/>
    </source>
</evidence>
<proteinExistence type="predicted"/>
<gene>
    <name evidence="1" type="ORF">AFUS01_LOCUS35381</name>
</gene>
<keyword evidence="2" id="KW-1185">Reference proteome</keyword>
<dbReference type="AlphaFoldDB" id="A0A8J2LMW3"/>
<organism evidence="1 2">
    <name type="scientific">Allacma fusca</name>
    <dbReference type="NCBI Taxonomy" id="39272"/>
    <lineage>
        <taxon>Eukaryota</taxon>
        <taxon>Metazoa</taxon>
        <taxon>Ecdysozoa</taxon>
        <taxon>Arthropoda</taxon>
        <taxon>Hexapoda</taxon>
        <taxon>Collembola</taxon>
        <taxon>Symphypleona</taxon>
        <taxon>Sminthuridae</taxon>
        <taxon>Allacma</taxon>
    </lineage>
</organism>
<dbReference type="Proteomes" id="UP000708208">
    <property type="component" value="Unassembled WGS sequence"/>
</dbReference>
<evidence type="ECO:0000313" key="1">
    <source>
        <dbReference type="EMBL" id="CAG7825260.1"/>
    </source>
</evidence>